<accession>A0A507E1B8</accession>
<sequence>MAFYNGVQSFVPSMRVTSRIYEKTTEATPLMSRMMGLWTITSGIVRVYTAWNITNKALYTVAMWTFVLAGFSFYTEVFLYKTAKISSPG</sequence>
<protein>
    <submittedName>
        <fullName evidence="14">Uncharacterized protein</fullName>
    </submittedName>
</protein>
<keyword evidence="12" id="KW-0753">Steroid metabolism</keyword>
<evidence type="ECO:0000256" key="13">
    <source>
        <dbReference type="SAM" id="Phobius"/>
    </source>
</evidence>
<dbReference type="AlphaFoldDB" id="A0A507E1B8"/>
<evidence type="ECO:0000256" key="5">
    <source>
        <dbReference type="ARBA" id="ARBA00022824"/>
    </source>
</evidence>
<evidence type="ECO:0000256" key="2">
    <source>
        <dbReference type="ARBA" id="ARBA00005377"/>
    </source>
</evidence>
<evidence type="ECO:0000256" key="11">
    <source>
        <dbReference type="ARBA" id="ARBA00023166"/>
    </source>
</evidence>
<name>A0A507E1B8_9FUNG</name>
<dbReference type="GO" id="GO:0016126">
    <property type="term" value="P:sterol biosynthetic process"/>
    <property type="evidence" value="ECO:0007669"/>
    <property type="project" value="UniProtKB-KW"/>
</dbReference>
<comment type="subcellular location">
    <subcellularLocation>
        <location evidence="1">Endoplasmic reticulum membrane</location>
        <topology evidence="1">Multi-pass membrane protein</topology>
    </subcellularLocation>
</comment>
<evidence type="ECO:0000256" key="10">
    <source>
        <dbReference type="ARBA" id="ARBA00023136"/>
    </source>
</evidence>
<evidence type="ECO:0000256" key="4">
    <source>
        <dbReference type="ARBA" id="ARBA00022692"/>
    </source>
</evidence>
<dbReference type="Proteomes" id="UP000318582">
    <property type="component" value="Unassembled WGS sequence"/>
</dbReference>
<evidence type="ECO:0000256" key="1">
    <source>
        <dbReference type="ARBA" id="ARBA00004477"/>
    </source>
</evidence>
<keyword evidence="3" id="KW-0444">Lipid biosynthesis</keyword>
<dbReference type="PANTHER" id="PTHR15451:SF19">
    <property type="entry name" value="ERGOSTEROL BIOSYNTHETIC PROTEIN 28 HOMOLOG"/>
    <property type="match status" value="1"/>
</dbReference>
<dbReference type="EMBL" id="QEAQ01000057">
    <property type="protein sequence ID" value="TPX57167.1"/>
    <property type="molecule type" value="Genomic_DNA"/>
</dbReference>
<dbReference type="Pfam" id="PF03694">
    <property type="entry name" value="Erg28"/>
    <property type="match status" value="1"/>
</dbReference>
<reference evidence="14 15" key="1">
    <citation type="journal article" date="2019" name="Sci. Rep.">
        <title>Comparative genomics of chytrid fungi reveal insights into the obligate biotrophic and pathogenic lifestyle of Synchytrium endobioticum.</title>
        <authorList>
            <person name="van de Vossenberg B.T.L.H."/>
            <person name="Warris S."/>
            <person name="Nguyen H.D.T."/>
            <person name="van Gent-Pelzer M.P.E."/>
            <person name="Joly D.L."/>
            <person name="van de Geest H.C."/>
            <person name="Bonants P.J.M."/>
            <person name="Smith D.S."/>
            <person name="Levesque C.A."/>
            <person name="van der Lee T.A.J."/>
        </authorList>
    </citation>
    <scope>NUCLEOTIDE SEQUENCE [LARGE SCALE GENOMIC DNA]</scope>
    <source>
        <strain evidence="14 15">CBS 809.83</strain>
    </source>
</reference>
<evidence type="ECO:0000256" key="9">
    <source>
        <dbReference type="ARBA" id="ARBA00023098"/>
    </source>
</evidence>
<keyword evidence="15" id="KW-1185">Reference proteome</keyword>
<gene>
    <name evidence="14" type="ORF">PhCBS80983_g04036</name>
</gene>
<keyword evidence="4 13" id="KW-0812">Transmembrane</keyword>
<evidence type="ECO:0000256" key="12">
    <source>
        <dbReference type="ARBA" id="ARBA00023221"/>
    </source>
</evidence>
<proteinExistence type="inferred from homology"/>
<keyword evidence="10 13" id="KW-0472">Membrane</keyword>
<evidence type="ECO:0000313" key="15">
    <source>
        <dbReference type="Proteomes" id="UP000318582"/>
    </source>
</evidence>
<dbReference type="GO" id="GO:0030674">
    <property type="term" value="F:protein-macromolecule adaptor activity"/>
    <property type="evidence" value="ECO:0007669"/>
    <property type="project" value="TreeGrafter"/>
</dbReference>
<evidence type="ECO:0000313" key="14">
    <source>
        <dbReference type="EMBL" id="TPX57167.1"/>
    </source>
</evidence>
<organism evidence="14 15">
    <name type="scientific">Powellomyces hirtus</name>
    <dbReference type="NCBI Taxonomy" id="109895"/>
    <lineage>
        <taxon>Eukaryota</taxon>
        <taxon>Fungi</taxon>
        <taxon>Fungi incertae sedis</taxon>
        <taxon>Chytridiomycota</taxon>
        <taxon>Chytridiomycota incertae sedis</taxon>
        <taxon>Chytridiomycetes</taxon>
        <taxon>Spizellomycetales</taxon>
        <taxon>Powellomycetaceae</taxon>
        <taxon>Powellomyces</taxon>
    </lineage>
</organism>
<comment type="similarity">
    <text evidence="2">Belongs to the ERG28 family.</text>
</comment>
<evidence type="ECO:0000256" key="7">
    <source>
        <dbReference type="ARBA" id="ARBA00022989"/>
    </source>
</evidence>
<keyword evidence="11" id="KW-1207">Sterol metabolism</keyword>
<dbReference type="PANTHER" id="PTHR15451">
    <property type="entry name" value="ERGOSTEROL BIOSYNTHETIC PROTEIN 28-RELATED"/>
    <property type="match status" value="1"/>
</dbReference>
<feature type="transmembrane region" description="Helical" evidence="13">
    <location>
        <begin position="57"/>
        <end position="80"/>
    </location>
</feature>
<evidence type="ECO:0000256" key="6">
    <source>
        <dbReference type="ARBA" id="ARBA00022955"/>
    </source>
</evidence>
<keyword evidence="5" id="KW-0256">Endoplasmic reticulum</keyword>
<keyword evidence="6" id="KW-0752">Steroid biosynthesis</keyword>
<evidence type="ECO:0000256" key="3">
    <source>
        <dbReference type="ARBA" id="ARBA00022516"/>
    </source>
</evidence>
<dbReference type="GO" id="GO:0005789">
    <property type="term" value="C:endoplasmic reticulum membrane"/>
    <property type="evidence" value="ECO:0007669"/>
    <property type="project" value="UniProtKB-SubCell"/>
</dbReference>
<comment type="caution">
    <text evidence="14">The sequence shown here is derived from an EMBL/GenBank/DDBJ whole genome shotgun (WGS) entry which is preliminary data.</text>
</comment>
<keyword evidence="8" id="KW-0756">Sterol biosynthesis</keyword>
<dbReference type="STRING" id="109895.A0A507E1B8"/>
<dbReference type="InterPro" id="IPR005352">
    <property type="entry name" value="Erg28"/>
</dbReference>
<keyword evidence="7 13" id="KW-1133">Transmembrane helix</keyword>
<keyword evidence="9" id="KW-0443">Lipid metabolism</keyword>
<evidence type="ECO:0000256" key="8">
    <source>
        <dbReference type="ARBA" id="ARBA00023011"/>
    </source>
</evidence>